<name>A0A5M6IFY3_9PROT</name>
<protein>
    <submittedName>
        <fullName evidence="2">Uncharacterized protein</fullName>
    </submittedName>
</protein>
<dbReference type="OrthoDB" id="7363304at2"/>
<feature type="region of interest" description="Disordered" evidence="1">
    <location>
        <begin position="44"/>
        <end position="94"/>
    </location>
</feature>
<evidence type="ECO:0000313" key="3">
    <source>
        <dbReference type="Proteomes" id="UP000324065"/>
    </source>
</evidence>
<organism evidence="2 3">
    <name type="scientific">Roseospira marina</name>
    <dbReference type="NCBI Taxonomy" id="140057"/>
    <lineage>
        <taxon>Bacteria</taxon>
        <taxon>Pseudomonadati</taxon>
        <taxon>Pseudomonadota</taxon>
        <taxon>Alphaproteobacteria</taxon>
        <taxon>Rhodospirillales</taxon>
        <taxon>Rhodospirillaceae</taxon>
        <taxon>Roseospira</taxon>
    </lineage>
</organism>
<sequence>MGSIGFGDTRGVRFAAALAAGLLMQGVSLHMAKAQMGAGMQEDGVTDSVLGAPSDDAPETAPGDATRGAADGAGDTAEAGADADATEAEPPPPIVVSEAEARTCAARLEPMLASYEDPTEAMYLRRMGETGIQVWAPRAARPGAPMHPWCVTTLAAIAGVPFLSVDARALVMELVAAAGDAPPPQPDAPPAEETAPPPAPEVVVEGEEEEEPRGLPAAYQRVPPKGGRSAPQIGLPVPVTAALPLAARVEADACVSEGGQPTAVVDRFSGRMLGGACWLADGTARTLPALADHLGAN</sequence>
<evidence type="ECO:0000313" key="2">
    <source>
        <dbReference type="EMBL" id="KAA5606488.1"/>
    </source>
</evidence>
<feature type="compositionally biased region" description="Pro residues" evidence="1">
    <location>
        <begin position="181"/>
        <end position="200"/>
    </location>
</feature>
<dbReference type="RefSeq" id="WP_150061557.1">
    <property type="nucleotide sequence ID" value="NZ_JACHII010000006.1"/>
</dbReference>
<accession>A0A5M6IFY3</accession>
<feature type="compositionally biased region" description="Low complexity" evidence="1">
    <location>
        <begin position="60"/>
        <end position="83"/>
    </location>
</feature>
<evidence type="ECO:0000256" key="1">
    <source>
        <dbReference type="SAM" id="MobiDB-lite"/>
    </source>
</evidence>
<dbReference type="AlphaFoldDB" id="A0A5M6IFY3"/>
<dbReference type="Proteomes" id="UP000324065">
    <property type="component" value="Unassembled WGS sequence"/>
</dbReference>
<dbReference type="EMBL" id="VWPJ01000004">
    <property type="protein sequence ID" value="KAA5606488.1"/>
    <property type="molecule type" value="Genomic_DNA"/>
</dbReference>
<gene>
    <name evidence="2" type="ORF">F1188_06385</name>
</gene>
<comment type="caution">
    <text evidence="2">The sequence shown here is derived from an EMBL/GenBank/DDBJ whole genome shotgun (WGS) entry which is preliminary data.</text>
</comment>
<proteinExistence type="predicted"/>
<feature type="region of interest" description="Disordered" evidence="1">
    <location>
        <begin position="180"/>
        <end position="214"/>
    </location>
</feature>
<keyword evidence="3" id="KW-1185">Reference proteome</keyword>
<reference evidence="2 3" key="1">
    <citation type="submission" date="2019-09" db="EMBL/GenBank/DDBJ databases">
        <title>Genome sequence of Roseospira marina, one of the more divergent members of the non-sulfur purple photosynthetic bacterial family, the Rhodospirillaceae.</title>
        <authorList>
            <person name="Meyer T."/>
            <person name="Kyndt J."/>
        </authorList>
    </citation>
    <scope>NUCLEOTIDE SEQUENCE [LARGE SCALE GENOMIC DNA]</scope>
    <source>
        <strain evidence="2 3">DSM 15113</strain>
    </source>
</reference>